<protein>
    <submittedName>
        <fullName evidence="1">Uncharacterized protein</fullName>
    </submittedName>
</protein>
<proteinExistence type="predicted"/>
<name>A0A6C0JL09_9ZZZZ</name>
<accession>A0A6C0JL09</accession>
<reference evidence="1" key="1">
    <citation type="journal article" date="2020" name="Nature">
        <title>Giant virus diversity and host interactions through global metagenomics.</title>
        <authorList>
            <person name="Schulz F."/>
            <person name="Roux S."/>
            <person name="Paez-Espino D."/>
            <person name="Jungbluth S."/>
            <person name="Walsh D.A."/>
            <person name="Denef V.J."/>
            <person name="McMahon K.D."/>
            <person name="Konstantinidis K.T."/>
            <person name="Eloe-Fadrosh E.A."/>
            <person name="Kyrpides N.C."/>
            <person name="Woyke T."/>
        </authorList>
    </citation>
    <scope>NUCLEOTIDE SEQUENCE</scope>
    <source>
        <strain evidence="1">GVMAG-M-3300027734-16</strain>
    </source>
</reference>
<dbReference type="AlphaFoldDB" id="A0A6C0JL09"/>
<evidence type="ECO:0000313" key="1">
    <source>
        <dbReference type="EMBL" id="QHU05446.1"/>
    </source>
</evidence>
<sequence>MSDDDFWEPAMPGYEWNEAKQCYEADPDNILVRLTKEQHARLRELYRNKEQQKRIDNAFHASYRLLDKEAKAKINYELISQLHETNRIKAFDAYIEFVSSWHGLCEVYDGR</sequence>
<dbReference type="EMBL" id="MN740415">
    <property type="protein sequence ID" value="QHU05446.1"/>
    <property type="molecule type" value="Genomic_DNA"/>
</dbReference>
<organism evidence="1">
    <name type="scientific">viral metagenome</name>
    <dbReference type="NCBI Taxonomy" id="1070528"/>
    <lineage>
        <taxon>unclassified sequences</taxon>
        <taxon>metagenomes</taxon>
        <taxon>organismal metagenomes</taxon>
    </lineage>
</organism>